<gene>
    <name evidence="2" type="ORF">DFH08DRAFT_967300</name>
</gene>
<feature type="compositionally biased region" description="Polar residues" evidence="1">
    <location>
        <begin position="212"/>
        <end position="223"/>
    </location>
</feature>
<dbReference type="EMBL" id="JARIHO010000038">
    <property type="protein sequence ID" value="KAJ7328915.1"/>
    <property type="molecule type" value="Genomic_DNA"/>
</dbReference>
<feature type="compositionally biased region" description="Basic and acidic residues" evidence="1">
    <location>
        <begin position="548"/>
        <end position="560"/>
    </location>
</feature>
<organism evidence="2 3">
    <name type="scientific">Mycena albidolilacea</name>
    <dbReference type="NCBI Taxonomy" id="1033008"/>
    <lineage>
        <taxon>Eukaryota</taxon>
        <taxon>Fungi</taxon>
        <taxon>Dikarya</taxon>
        <taxon>Basidiomycota</taxon>
        <taxon>Agaricomycotina</taxon>
        <taxon>Agaricomycetes</taxon>
        <taxon>Agaricomycetidae</taxon>
        <taxon>Agaricales</taxon>
        <taxon>Marasmiineae</taxon>
        <taxon>Mycenaceae</taxon>
        <taxon>Mycena</taxon>
    </lineage>
</organism>
<feature type="region of interest" description="Disordered" evidence="1">
    <location>
        <begin position="132"/>
        <end position="226"/>
    </location>
</feature>
<feature type="compositionally biased region" description="Basic and acidic residues" evidence="1">
    <location>
        <begin position="283"/>
        <end position="298"/>
    </location>
</feature>
<reference evidence="2" key="1">
    <citation type="submission" date="2023-03" db="EMBL/GenBank/DDBJ databases">
        <title>Massive genome expansion in bonnet fungi (Mycena s.s.) driven by repeated elements and novel gene families across ecological guilds.</title>
        <authorList>
            <consortium name="Lawrence Berkeley National Laboratory"/>
            <person name="Harder C.B."/>
            <person name="Miyauchi S."/>
            <person name="Viragh M."/>
            <person name="Kuo A."/>
            <person name="Thoen E."/>
            <person name="Andreopoulos B."/>
            <person name="Lu D."/>
            <person name="Skrede I."/>
            <person name="Drula E."/>
            <person name="Henrissat B."/>
            <person name="Morin E."/>
            <person name="Kohler A."/>
            <person name="Barry K."/>
            <person name="LaButti K."/>
            <person name="Morin E."/>
            <person name="Salamov A."/>
            <person name="Lipzen A."/>
            <person name="Mereny Z."/>
            <person name="Hegedus B."/>
            <person name="Baldrian P."/>
            <person name="Stursova M."/>
            <person name="Weitz H."/>
            <person name="Taylor A."/>
            <person name="Grigoriev I.V."/>
            <person name="Nagy L.G."/>
            <person name="Martin F."/>
            <person name="Kauserud H."/>
        </authorList>
    </citation>
    <scope>NUCLEOTIDE SEQUENCE</scope>
    <source>
        <strain evidence="2">CBHHK002</strain>
    </source>
</reference>
<sequence length="653" mass="70031">MPTPSRLRLVTPPRTMPPPSDSARLLRLRDFRDRFSDTTAELEMFLWSVVVAATPLSKHFPDAFSIDPSVESTEDNPYPIDKFYCMPLLWVCPAGSRRNLVRSVYSADATAFTANFQIPHVVPVPTVYALPESDDEKAADRKVGDAEEAVGDESGSELGAFRPGSSTCPTRKTQPAPSSMTKSEGTSKSASASTSKPGGTIRVKKEGAASGKTPTTPTASNRPTPKVAYRGAATSITAPPTPEAKHLFDDERLPDASRKTSCKHPQVEIHTQGRPPSVDAEQLEQKPPKRGREPEAKSSRKSSKGHAAALPPAGERPMLKVAPATCLEVVPHDAVAELTDGSLRDENTIACGTCTARGRTCERHSLDAACDYCARGGQVCTFNRTPESFHSILESLRLLMDLSGGALASVVMSAAQARRDIVQHYAMLTRTAHNFDRLCTELGVLFNHQSSVLPLSHLEQMFEDPEDIQMLHELSDRAAEASSRKSLEAAYRHKWPVTASGPDSNGLSYYARHNRDATMRPSQVSALLSSEHLSPNIFTNAAGASLSDIDRTPSPDDKSLVPKQEPGTSSVQGTAHVRFKQPPITTMLVASNSPPLSPDALPSGNPVVPHTPVGPCQSSIHKFFVPSPCKHAAGGVQPMEGVVSGNGLHAASG</sequence>
<proteinExistence type="predicted"/>
<name>A0AAD6ZMV9_9AGAR</name>
<evidence type="ECO:0000313" key="2">
    <source>
        <dbReference type="EMBL" id="KAJ7328915.1"/>
    </source>
</evidence>
<accession>A0AAD6ZMV9</accession>
<feature type="compositionally biased region" description="Low complexity" evidence="1">
    <location>
        <begin position="181"/>
        <end position="200"/>
    </location>
</feature>
<feature type="region of interest" description="Disordered" evidence="1">
    <location>
        <begin position="544"/>
        <end position="574"/>
    </location>
</feature>
<comment type="caution">
    <text evidence="2">The sequence shown here is derived from an EMBL/GenBank/DDBJ whole genome shotgun (WGS) entry which is preliminary data.</text>
</comment>
<feature type="compositionally biased region" description="Acidic residues" evidence="1">
    <location>
        <begin position="146"/>
        <end position="155"/>
    </location>
</feature>
<evidence type="ECO:0000256" key="1">
    <source>
        <dbReference type="SAM" id="MobiDB-lite"/>
    </source>
</evidence>
<feature type="region of interest" description="Disordered" evidence="1">
    <location>
        <begin position="1"/>
        <end position="21"/>
    </location>
</feature>
<evidence type="ECO:0000313" key="3">
    <source>
        <dbReference type="Proteomes" id="UP001218218"/>
    </source>
</evidence>
<feature type="compositionally biased region" description="Polar residues" evidence="1">
    <location>
        <begin position="164"/>
        <end position="180"/>
    </location>
</feature>
<feature type="region of interest" description="Disordered" evidence="1">
    <location>
        <begin position="256"/>
        <end position="314"/>
    </location>
</feature>
<dbReference type="Proteomes" id="UP001218218">
    <property type="component" value="Unassembled WGS sequence"/>
</dbReference>
<protein>
    <recommendedName>
        <fullName evidence="4">Zn(2)-C6 fungal-type domain-containing protein</fullName>
    </recommendedName>
</protein>
<evidence type="ECO:0008006" key="4">
    <source>
        <dbReference type="Google" id="ProtNLM"/>
    </source>
</evidence>
<feature type="compositionally biased region" description="Basic and acidic residues" evidence="1">
    <location>
        <begin position="136"/>
        <end position="145"/>
    </location>
</feature>
<keyword evidence="3" id="KW-1185">Reference proteome</keyword>
<dbReference type="AlphaFoldDB" id="A0AAD6ZMV9"/>